<feature type="region of interest" description="Disordered" evidence="1">
    <location>
        <begin position="29"/>
        <end position="66"/>
    </location>
</feature>
<proteinExistence type="predicted"/>
<dbReference type="STRING" id="623744.A0A553MXE0"/>
<accession>A0A553MXE0</accession>
<dbReference type="Proteomes" id="UP000316079">
    <property type="component" value="Unassembled WGS sequence"/>
</dbReference>
<reference evidence="2 3" key="1">
    <citation type="journal article" date="2019" name="Sci. Data">
        <title>Hybrid genome assembly and annotation of Danionella translucida.</title>
        <authorList>
            <person name="Kadobianskyi M."/>
            <person name="Schulze L."/>
            <person name="Schuelke M."/>
            <person name="Judkewitz B."/>
        </authorList>
    </citation>
    <scope>NUCLEOTIDE SEQUENCE [LARGE SCALE GENOMIC DNA]</scope>
    <source>
        <strain evidence="2 3">Bolton</strain>
    </source>
</reference>
<evidence type="ECO:0000313" key="3">
    <source>
        <dbReference type="Proteomes" id="UP000316079"/>
    </source>
</evidence>
<feature type="compositionally biased region" description="Low complexity" evidence="1">
    <location>
        <begin position="37"/>
        <end position="48"/>
    </location>
</feature>
<name>A0A553MXE0_9TELE</name>
<dbReference type="AlphaFoldDB" id="A0A553MXE0"/>
<dbReference type="OrthoDB" id="8960516at2759"/>
<comment type="caution">
    <text evidence="2">The sequence shown here is derived from an EMBL/GenBank/DDBJ whole genome shotgun (WGS) entry which is preliminary data.</text>
</comment>
<gene>
    <name evidence="2" type="ORF">DNTS_017652</name>
</gene>
<dbReference type="EMBL" id="SRMA01027220">
    <property type="protein sequence ID" value="TRY57853.1"/>
    <property type="molecule type" value="Genomic_DNA"/>
</dbReference>
<dbReference type="PANTHER" id="PTHR45823:SF1">
    <property type="entry name" value="T-SNARE COILED-COIL HOMOLOGY DOMAIN-CONTAINING PROTEIN"/>
    <property type="match status" value="1"/>
</dbReference>
<keyword evidence="3" id="KW-1185">Reference proteome</keyword>
<evidence type="ECO:0008006" key="4">
    <source>
        <dbReference type="Google" id="ProtNLM"/>
    </source>
</evidence>
<sequence length="295" mass="33017">MSCLGDRVELSLAEIERALQEADESLHALKRRRESAAPDGASARRAAPTLRGRRESEATQRSQRSSAAIKLPRYDGVMTLEPYLAQVQLRGGAMVRRRSKWLSRWTFLQVLLDLAPEERNNLDSLKAALKCRFGQRVSAESSRDELAERRRQMGESLGAFAAEVRSCVRRGFPTFPGEVREELGLHAFIRGLAPERLRQHVRLAAPATLQQALQLAEGAEEVFRASPTIQRPLPQKQHSRAAEQEMPEEAKNSADTLLTLENNLKSVPCVAKREAKRTDLPPPENTCEILKGLLQ</sequence>
<feature type="compositionally biased region" description="Basic and acidic residues" evidence="1">
    <location>
        <begin position="240"/>
        <end position="252"/>
    </location>
</feature>
<feature type="region of interest" description="Disordered" evidence="1">
    <location>
        <begin position="225"/>
        <end position="252"/>
    </location>
</feature>
<evidence type="ECO:0000313" key="2">
    <source>
        <dbReference type="EMBL" id="TRY57853.1"/>
    </source>
</evidence>
<dbReference type="PANTHER" id="PTHR45823">
    <property type="entry name" value="T-SNARE COILED-COIL HOMOLOGY DOMAIN-CONTAINING PROTEIN"/>
    <property type="match status" value="1"/>
</dbReference>
<organism evidence="2 3">
    <name type="scientific">Danionella cerebrum</name>
    <dbReference type="NCBI Taxonomy" id="2873325"/>
    <lineage>
        <taxon>Eukaryota</taxon>
        <taxon>Metazoa</taxon>
        <taxon>Chordata</taxon>
        <taxon>Craniata</taxon>
        <taxon>Vertebrata</taxon>
        <taxon>Euteleostomi</taxon>
        <taxon>Actinopterygii</taxon>
        <taxon>Neopterygii</taxon>
        <taxon>Teleostei</taxon>
        <taxon>Ostariophysi</taxon>
        <taxon>Cypriniformes</taxon>
        <taxon>Danionidae</taxon>
        <taxon>Danioninae</taxon>
        <taxon>Danionella</taxon>
    </lineage>
</organism>
<protein>
    <recommendedName>
        <fullName evidence="4">Retrotransposon gag domain-containing protein</fullName>
    </recommendedName>
</protein>
<evidence type="ECO:0000256" key="1">
    <source>
        <dbReference type="SAM" id="MobiDB-lite"/>
    </source>
</evidence>